<feature type="transmembrane region" description="Helical" evidence="5">
    <location>
        <begin position="359"/>
        <end position="381"/>
    </location>
</feature>
<proteinExistence type="predicted"/>
<dbReference type="GO" id="GO:0016020">
    <property type="term" value="C:membrane"/>
    <property type="evidence" value="ECO:0007669"/>
    <property type="project" value="UniProtKB-SubCell"/>
</dbReference>
<feature type="transmembrane region" description="Helical" evidence="5">
    <location>
        <begin position="169"/>
        <end position="187"/>
    </location>
</feature>
<evidence type="ECO:0008006" key="7">
    <source>
        <dbReference type="Google" id="ProtNLM"/>
    </source>
</evidence>
<dbReference type="InterPro" id="IPR036259">
    <property type="entry name" value="MFS_trans_sf"/>
</dbReference>
<evidence type="ECO:0000256" key="5">
    <source>
        <dbReference type="SAM" id="Phobius"/>
    </source>
</evidence>
<evidence type="ECO:0000256" key="3">
    <source>
        <dbReference type="ARBA" id="ARBA00022989"/>
    </source>
</evidence>
<sequence>MPKQTFTKNVQYAKFCAYGFLKDLRFYEPFMLLVFLDKGLSYLEIGTLYATREVLINITEIPSGIFADSVGRRMTMVFSFLAYILAFITFYVAERFEIWLLAMIAYAFGDAFRTGTHKAMIFDYLRLNGWEDQKTYYYGHTRAWSQRGAAISALIAALLVLYQGSYAPIFLFTIIPYVLNMFLILSYPKSLDGNRHAGDKRVGQEFVTVFRSLVVTMKSLSMVRTISSQALYSGYYKAFKDYLQPLLQTLALSLPIFLAFEDQKRTALVIGIVYSLLYATTAFASSKSGALASHFNGLATPLNITLLIGLSLGLVSGLLLHLSYVVLAVVLYLGIYILENLRKPMGIAYVSERMDQTSLASALSVESQAESMFAAAIALLLGWLSTLFGVGLGILFVSILCLLLGLVLRLPQEGATESQARRRS</sequence>
<feature type="transmembrane region" description="Helical" evidence="5">
    <location>
        <begin position="387"/>
        <end position="408"/>
    </location>
</feature>
<evidence type="ECO:0000256" key="1">
    <source>
        <dbReference type="ARBA" id="ARBA00004141"/>
    </source>
</evidence>
<dbReference type="CDD" id="cd06174">
    <property type="entry name" value="MFS"/>
    <property type="match status" value="1"/>
</dbReference>
<reference evidence="6" key="1">
    <citation type="submission" date="2019-08" db="EMBL/GenBank/DDBJ databases">
        <authorList>
            <person name="Kucharzyk K."/>
            <person name="Murdoch R.W."/>
            <person name="Higgins S."/>
            <person name="Loffler F."/>
        </authorList>
    </citation>
    <scope>NUCLEOTIDE SEQUENCE</scope>
</reference>
<dbReference type="InterPro" id="IPR053160">
    <property type="entry name" value="MFS_DHA3_Transporter"/>
</dbReference>
<feature type="transmembrane region" description="Helical" evidence="5">
    <location>
        <begin position="74"/>
        <end position="92"/>
    </location>
</feature>
<protein>
    <recommendedName>
        <fullName evidence="7">Major facilitator superfamily (MFS) profile domain-containing protein</fullName>
    </recommendedName>
</protein>
<feature type="transmembrane region" description="Helical" evidence="5">
    <location>
        <begin position="144"/>
        <end position="163"/>
    </location>
</feature>
<keyword evidence="4 5" id="KW-0472">Membrane</keyword>
<feature type="transmembrane region" description="Helical" evidence="5">
    <location>
        <begin position="306"/>
        <end position="338"/>
    </location>
</feature>
<dbReference type="PANTHER" id="PTHR23530:SF1">
    <property type="entry name" value="PERMEASE, MAJOR FACILITATOR SUPERFAMILY-RELATED"/>
    <property type="match status" value="1"/>
</dbReference>
<evidence type="ECO:0000313" key="6">
    <source>
        <dbReference type="EMBL" id="MPM15642.1"/>
    </source>
</evidence>
<name>A0A644XHE8_9ZZZZ</name>
<keyword evidence="3 5" id="KW-1133">Transmembrane helix</keyword>
<keyword evidence="2 5" id="KW-0812">Transmembrane</keyword>
<dbReference type="SUPFAM" id="SSF103473">
    <property type="entry name" value="MFS general substrate transporter"/>
    <property type="match status" value="1"/>
</dbReference>
<evidence type="ECO:0000256" key="4">
    <source>
        <dbReference type="ARBA" id="ARBA00023136"/>
    </source>
</evidence>
<dbReference type="EMBL" id="VSSQ01002477">
    <property type="protein sequence ID" value="MPM15642.1"/>
    <property type="molecule type" value="Genomic_DNA"/>
</dbReference>
<comment type="caution">
    <text evidence="6">The sequence shown here is derived from an EMBL/GenBank/DDBJ whole genome shotgun (WGS) entry which is preliminary data.</text>
</comment>
<feature type="transmembrane region" description="Helical" evidence="5">
    <location>
        <begin position="242"/>
        <end position="260"/>
    </location>
</feature>
<dbReference type="Pfam" id="PF07690">
    <property type="entry name" value="MFS_1"/>
    <property type="match status" value="1"/>
</dbReference>
<gene>
    <name evidence="6" type="ORF">SDC9_62013</name>
</gene>
<comment type="subcellular location">
    <subcellularLocation>
        <location evidence="1">Membrane</location>
        <topology evidence="1">Multi-pass membrane protein</topology>
    </subcellularLocation>
</comment>
<dbReference type="PROSITE" id="PS00216">
    <property type="entry name" value="SUGAR_TRANSPORT_1"/>
    <property type="match status" value="1"/>
</dbReference>
<feature type="transmembrane region" description="Helical" evidence="5">
    <location>
        <begin position="267"/>
        <end position="286"/>
    </location>
</feature>
<dbReference type="InterPro" id="IPR005829">
    <property type="entry name" value="Sugar_transporter_CS"/>
</dbReference>
<dbReference type="AlphaFoldDB" id="A0A644XHE8"/>
<dbReference type="Gene3D" id="1.20.1250.20">
    <property type="entry name" value="MFS general substrate transporter like domains"/>
    <property type="match status" value="2"/>
</dbReference>
<dbReference type="GO" id="GO:0022857">
    <property type="term" value="F:transmembrane transporter activity"/>
    <property type="evidence" value="ECO:0007669"/>
    <property type="project" value="InterPro"/>
</dbReference>
<dbReference type="InterPro" id="IPR011701">
    <property type="entry name" value="MFS"/>
</dbReference>
<accession>A0A644XHE8</accession>
<dbReference type="PANTHER" id="PTHR23530">
    <property type="entry name" value="TRANSPORT PROTEIN-RELATED"/>
    <property type="match status" value="1"/>
</dbReference>
<organism evidence="6">
    <name type="scientific">bioreactor metagenome</name>
    <dbReference type="NCBI Taxonomy" id="1076179"/>
    <lineage>
        <taxon>unclassified sequences</taxon>
        <taxon>metagenomes</taxon>
        <taxon>ecological metagenomes</taxon>
    </lineage>
</organism>
<evidence type="ECO:0000256" key="2">
    <source>
        <dbReference type="ARBA" id="ARBA00022692"/>
    </source>
</evidence>